<dbReference type="HOGENOM" id="CLU_1795991_0_0_1"/>
<evidence type="ECO:0000313" key="2">
    <source>
        <dbReference type="Proteomes" id="UP000002669"/>
    </source>
</evidence>
<organism evidence="2">
    <name type="scientific">Arthroderma gypseum (strain ATCC MYA-4604 / CBS 118893)</name>
    <name type="common">Microsporum gypseum</name>
    <dbReference type="NCBI Taxonomy" id="535722"/>
    <lineage>
        <taxon>Eukaryota</taxon>
        <taxon>Fungi</taxon>
        <taxon>Dikarya</taxon>
        <taxon>Ascomycota</taxon>
        <taxon>Pezizomycotina</taxon>
        <taxon>Eurotiomycetes</taxon>
        <taxon>Eurotiomycetidae</taxon>
        <taxon>Onygenales</taxon>
        <taxon>Arthrodermataceae</taxon>
        <taxon>Nannizzia</taxon>
    </lineage>
</organism>
<dbReference type="VEuPathDB" id="FungiDB:MGYG_05977"/>
<dbReference type="EMBL" id="DS989826">
    <property type="protein sequence ID" value="EFR02978.1"/>
    <property type="molecule type" value="Genomic_DNA"/>
</dbReference>
<dbReference type="AlphaFoldDB" id="E4V041"/>
<accession>E4V041</accession>
<dbReference type="RefSeq" id="XP_003171432.1">
    <property type="nucleotide sequence ID" value="XM_003171384.1"/>
</dbReference>
<name>E4V041_ARTGP</name>
<gene>
    <name evidence="1" type="ORF">MGYG_05977</name>
</gene>
<evidence type="ECO:0000313" key="1">
    <source>
        <dbReference type="EMBL" id="EFR02978.1"/>
    </source>
</evidence>
<sequence length="144" mass="15967">MENARVVRMLDAASFKRGPCLEPGAWGFVSKLAILCRFRPGTDLAPWWNALEDGNGSLTAGCHLVWGRDASVIWFITLSTFIYRLHHIDRFISLALSLSTTSPYKRAEAKKKREGHGEGKKQKFLTLANGAGLVRDKKAQHSAA</sequence>
<dbReference type="Proteomes" id="UP000002669">
    <property type="component" value="Unassembled WGS sequence"/>
</dbReference>
<proteinExistence type="predicted"/>
<dbReference type="InParanoid" id="E4V041"/>
<protein>
    <submittedName>
        <fullName evidence="1">Uncharacterized protein</fullName>
    </submittedName>
</protein>
<dbReference type="GeneID" id="10026684"/>
<keyword evidence="2" id="KW-1185">Reference proteome</keyword>
<reference evidence="2" key="1">
    <citation type="journal article" date="2012" name="MBio">
        <title>Comparative genome analysis of Trichophyton rubrum and related dermatophytes reveals candidate genes involved in infection.</title>
        <authorList>
            <person name="Martinez D.A."/>
            <person name="Oliver B.G."/>
            <person name="Graeser Y."/>
            <person name="Goldberg J.M."/>
            <person name="Li W."/>
            <person name="Martinez-Rossi N.M."/>
            <person name="Monod M."/>
            <person name="Shelest E."/>
            <person name="Barton R.C."/>
            <person name="Birch E."/>
            <person name="Brakhage A.A."/>
            <person name="Chen Z."/>
            <person name="Gurr S.J."/>
            <person name="Heiman D."/>
            <person name="Heitman J."/>
            <person name="Kosti I."/>
            <person name="Rossi A."/>
            <person name="Saif S."/>
            <person name="Samalova M."/>
            <person name="Saunders C.W."/>
            <person name="Shea T."/>
            <person name="Summerbell R.C."/>
            <person name="Xu J."/>
            <person name="Young S."/>
            <person name="Zeng Q."/>
            <person name="Birren B.W."/>
            <person name="Cuomo C.A."/>
            <person name="White T.C."/>
        </authorList>
    </citation>
    <scope>NUCLEOTIDE SEQUENCE [LARGE SCALE GENOMIC DNA]</scope>
    <source>
        <strain evidence="2">ATCC MYA-4604 / CBS 118893</strain>
    </source>
</reference>